<dbReference type="Gene3D" id="3.30.70.20">
    <property type="match status" value="1"/>
</dbReference>
<reference evidence="9 10" key="1">
    <citation type="submission" date="2008-05" db="EMBL/GenBank/DDBJ databases">
        <title>Complete sequence of chromosome of Geobacter lovleyi SZ.</title>
        <authorList>
            <consortium name="US DOE Joint Genome Institute"/>
            <person name="Lucas S."/>
            <person name="Copeland A."/>
            <person name="Lapidus A."/>
            <person name="Glavina del Rio T."/>
            <person name="Dalin E."/>
            <person name="Tice H."/>
            <person name="Bruce D."/>
            <person name="Goodwin L."/>
            <person name="Pitluck S."/>
            <person name="Chertkov O."/>
            <person name="Meincke L."/>
            <person name="Brettin T."/>
            <person name="Detter J.C."/>
            <person name="Han C."/>
            <person name="Tapia R."/>
            <person name="Kuske C.R."/>
            <person name="Schmutz J."/>
            <person name="Larimer F."/>
            <person name="Land M."/>
            <person name="Hauser L."/>
            <person name="Kyrpides N."/>
            <person name="Mikhailova N."/>
            <person name="Sung Y."/>
            <person name="Fletcher K.E."/>
            <person name="Ritalahti K.M."/>
            <person name="Loeffler F.E."/>
            <person name="Richardson P."/>
        </authorList>
    </citation>
    <scope>NUCLEOTIDE SEQUENCE [LARGE SCALE GENOMIC DNA]</scope>
    <source>
        <strain evidence="10">ATCC BAA-1151 / DSM 17278 / SZ</strain>
    </source>
</reference>
<evidence type="ECO:0000256" key="5">
    <source>
        <dbReference type="ARBA" id="ARBA00023014"/>
    </source>
</evidence>
<evidence type="ECO:0000256" key="6">
    <source>
        <dbReference type="ARBA" id="ARBA00023136"/>
    </source>
</evidence>
<evidence type="ECO:0000256" key="1">
    <source>
        <dbReference type="ARBA" id="ARBA00004236"/>
    </source>
</evidence>
<evidence type="ECO:0000256" key="4">
    <source>
        <dbReference type="ARBA" id="ARBA00023004"/>
    </source>
</evidence>
<evidence type="ECO:0000256" key="3">
    <source>
        <dbReference type="ARBA" id="ARBA00022723"/>
    </source>
</evidence>
<keyword evidence="3" id="KW-0479">Metal-binding</keyword>
<comment type="subcellular location">
    <subcellularLocation>
        <location evidence="1">Cell membrane</location>
    </subcellularLocation>
</comment>
<dbReference type="eggNOG" id="COG0348">
    <property type="taxonomic scope" value="Bacteria"/>
</dbReference>
<organism evidence="9 10">
    <name type="scientific">Trichlorobacter lovleyi (strain ATCC BAA-1151 / DSM 17278 / SZ)</name>
    <name type="common">Geobacter lovleyi</name>
    <dbReference type="NCBI Taxonomy" id="398767"/>
    <lineage>
        <taxon>Bacteria</taxon>
        <taxon>Pseudomonadati</taxon>
        <taxon>Thermodesulfobacteriota</taxon>
        <taxon>Desulfuromonadia</taxon>
        <taxon>Geobacterales</taxon>
        <taxon>Geobacteraceae</taxon>
        <taxon>Trichlorobacter</taxon>
    </lineage>
</organism>
<proteinExistence type="predicted"/>
<accession>B3E649</accession>
<evidence type="ECO:0000259" key="8">
    <source>
        <dbReference type="PROSITE" id="PS51379"/>
    </source>
</evidence>
<feature type="domain" description="4Fe-4S ferredoxin-type" evidence="8">
    <location>
        <begin position="252"/>
        <end position="281"/>
    </location>
</feature>
<dbReference type="RefSeq" id="WP_012469123.1">
    <property type="nucleotide sequence ID" value="NC_010814.1"/>
</dbReference>
<dbReference type="KEGG" id="glo:Glov_1050"/>
<dbReference type="Proteomes" id="UP000002420">
    <property type="component" value="Chromosome"/>
</dbReference>
<feature type="transmembrane region" description="Helical" evidence="7">
    <location>
        <begin position="287"/>
        <end position="309"/>
    </location>
</feature>
<keyword evidence="7" id="KW-1133">Transmembrane helix</keyword>
<evidence type="ECO:0000313" key="9">
    <source>
        <dbReference type="EMBL" id="ACD94773.1"/>
    </source>
</evidence>
<dbReference type="GO" id="GO:0005886">
    <property type="term" value="C:plasma membrane"/>
    <property type="evidence" value="ECO:0007669"/>
    <property type="project" value="UniProtKB-SubCell"/>
</dbReference>
<dbReference type="SUPFAM" id="SSF54862">
    <property type="entry name" value="4Fe-4S ferredoxins"/>
    <property type="match status" value="1"/>
</dbReference>
<dbReference type="InterPro" id="IPR017900">
    <property type="entry name" value="4Fe4S_Fe_S_CS"/>
</dbReference>
<dbReference type="Pfam" id="PF13237">
    <property type="entry name" value="Fer4_10"/>
    <property type="match status" value="1"/>
</dbReference>
<dbReference type="Pfam" id="PF12801">
    <property type="entry name" value="Fer4_5"/>
    <property type="match status" value="1"/>
</dbReference>
<keyword evidence="5" id="KW-0411">Iron-sulfur</keyword>
<evidence type="ECO:0000256" key="2">
    <source>
        <dbReference type="ARBA" id="ARBA00022475"/>
    </source>
</evidence>
<evidence type="ECO:0000313" key="10">
    <source>
        <dbReference type="Proteomes" id="UP000002420"/>
    </source>
</evidence>
<dbReference type="GO" id="GO:0046872">
    <property type="term" value="F:metal ion binding"/>
    <property type="evidence" value="ECO:0007669"/>
    <property type="project" value="UniProtKB-KW"/>
</dbReference>
<keyword evidence="10" id="KW-1185">Reference proteome</keyword>
<dbReference type="PROSITE" id="PS51379">
    <property type="entry name" value="4FE4S_FER_2"/>
    <property type="match status" value="2"/>
</dbReference>
<feature type="transmembrane region" description="Helical" evidence="7">
    <location>
        <begin position="141"/>
        <end position="163"/>
    </location>
</feature>
<feature type="transmembrane region" description="Helical" evidence="7">
    <location>
        <begin position="77"/>
        <end position="95"/>
    </location>
</feature>
<protein>
    <submittedName>
        <fullName evidence="9">4Fe-4S ferredoxin iron-sulfur binding domain protein</fullName>
    </submittedName>
</protein>
<dbReference type="AlphaFoldDB" id="B3E649"/>
<dbReference type="EMBL" id="CP001089">
    <property type="protein sequence ID" value="ACD94773.1"/>
    <property type="molecule type" value="Genomic_DNA"/>
</dbReference>
<keyword evidence="4" id="KW-0408">Iron</keyword>
<evidence type="ECO:0000256" key="7">
    <source>
        <dbReference type="SAM" id="Phobius"/>
    </source>
</evidence>
<gene>
    <name evidence="9" type="ordered locus">Glov_1050</name>
</gene>
<dbReference type="HOGENOM" id="CLU_033147_0_0_7"/>
<dbReference type="GO" id="GO:0051536">
    <property type="term" value="F:iron-sulfur cluster binding"/>
    <property type="evidence" value="ECO:0007669"/>
    <property type="project" value="UniProtKB-KW"/>
</dbReference>
<keyword evidence="6 7" id="KW-0472">Membrane</keyword>
<keyword evidence="7" id="KW-0812">Transmembrane</keyword>
<name>B3E649_TRIL1</name>
<dbReference type="InterPro" id="IPR017896">
    <property type="entry name" value="4Fe4S_Fe-S-bd"/>
</dbReference>
<dbReference type="STRING" id="398767.Glov_1050"/>
<feature type="domain" description="4Fe-4S ferredoxin-type" evidence="8">
    <location>
        <begin position="224"/>
        <end position="247"/>
    </location>
</feature>
<dbReference type="PANTHER" id="PTHR30224:SF4">
    <property type="entry name" value="ELECTRON TRANSPORT PROTEIN YCCM-RELATED"/>
    <property type="match status" value="1"/>
</dbReference>
<feature type="transmembrane region" description="Helical" evidence="7">
    <location>
        <begin position="175"/>
        <end position="198"/>
    </location>
</feature>
<dbReference type="PANTHER" id="PTHR30224">
    <property type="entry name" value="ELECTRON TRANSPORT PROTEIN"/>
    <property type="match status" value="1"/>
</dbReference>
<dbReference type="PROSITE" id="PS00198">
    <property type="entry name" value="4FE4S_FER_1"/>
    <property type="match status" value="1"/>
</dbReference>
<sequence length="334" mass="37198">MLRISAGNITRVRLLVQWLFLFWIIGIGIRFGLFIAAVEQGNPQPFFGRPAGVEGFLPIGALTSLKHWLASGQIHPVHPAALVIFLAVLLMSLLAKKSFCSWICPVGTLSEVVYKLGVRLLGRNFKVWRPLDLLLQGIKYLVLFFFVKIILLDMPAFAVAAFLDTPYWAASDAKMLHFFTQISATTVTVLTVLTLLSLVYRNVWCRYLCPYGALLGVLSLLSPFKIRRNPHTCTDCRQCSQACPAGISVHSTTKVVSPECTGCLTCVAACPHQEVLVMQPSFWKRPLPVWLFPAVALSLFMVSIGVGMASGHWQTVLTYDDYRQLLPMLPYLSH</sequence>
<keyword evidence="2" id="KW-1003">Cell membrane</keyword>
<feature type="transmembrane region" description="Helical" evidence="7">
    <location>
        <begin position="12"/>
        <end position="38"/>
    </location>
</feature>
<dbReference type="InterPro" id="IPR052378">
    <property type="entry name" value="NosR_regulator"/>
</dbReference>